<dbReference type="KEGG" id="mhyv:MHSN_00895"/>
<dbReference type="Proteomes" id="UP000264882">
    <property type="component" value="Chromosome"/>
</dbReference>
<keyword evidence="6" id="KW-0699">rRNA-binding</keyword>
<dbReference type="GO" id="GO:0000028">
    <property type="term" value="P:ribosomal small subunit assembly"/>
    <property type="evidence" value="ECO:0007669"/>
    <property type="project" value="TreeGrafter"/>
</dbReference>
<dbReference type="InterPro" id="IPR005225">
    <property type="entry name" value="Small_GTP-bd"/>
</dbReference>
<evidence type="ECO:0000256" key="5">
    <source>
        <dbReference type="ARBA" id="ARBA00023134"/>
    </source>
</evidence>
<dbReference type="AlphaFoldDB" id="A0A4P1QFY4"/>
<keyword evidence="3 6" id="KW-0547">Nucleotide-binding</keyword>
<evidence type="ECO:0000259" key="10">
    <source>
        <dbReference type="PROSITE" id="PS51713"/>
    </source>
</evidence>
<name>A0A4P1QFY4_9BACT</name>
<dbReference type="GO" id="GO:0005829">
    <property type="term" value="C:cytosol"/>
    <property type="evidence" value="ECO:0007669"/>
    <property type="project" value="TreeGrafter"/>
</dbReference>
<evidence type="ECO:0000256" key="6">
    <source>
        <dbReference type="HAMAP-Rule" id="MF_00367"/>
    </source>
</evidence>
<dbReference type="CDD" id="cd04163">
    <property type="entry name" value="Era"/>
    <property type="match status" value="1"/>
</dbReference>
<dbReference type="GO" id="GO:0005886">
    <property type="term" value="C:plasma membrane"/>
    <property type="evidence" value="ECO:0007669"/>
    <property type="project" value="UniProtKB-SubCell"/>
</dbReference>
<organism evidence="11 12">
    <name type="scientific">Metamycoplasma hyosynoviae</name>
    <dbReference type="NCBI Taxonomy" id="29559"/>
    <lineage>
        <taxon>Bacteria</taxon>
        <taxon>Bacillati</taxon>
        <taxon>Mycoplasmatota</taxon>
        <taxon>Mycoplasmoidales</taxon>
        <taxon>Metamycoplasmataceae</taxon>
        <taxon>Metamycoplasma</taxon>
    </lineage>
</organism>
<feature type="domain" description="Era-type G" evidence="10">
    <location>
        <begin position="3"/>
        <end position="171"/>
    </location>
</feature>
<sequence>MKKIVIASLIGRPNVGKSTLMNNLIKWELSIISPFVQTTRDEIRGIYNDENSQIIFIDTPGIHKSVNKFSEKLNSKAYENLKNVDVILFLTAANEEIGKGDQYIIDKLKEVKDIPKIAVITKLDLENNEEVIKEKVNKLKKLGFEKVFGVGLKFEQAYKDLIEEIKNYGSEGELLYDESYITDVPMTFIAKEVIRENAVRNLYEDLPHSIAIKIDEFIEEPTIYKILATLYVKRNSQKAIIIGKDASVIKDISIRSRKKLRQIFDRNVYINISVKVMPNWVNNDDDIKKLGY</sequence>
<reference evidence="11 12" key="1">
    <citation type="submission" date="2014-06" db="EMBL/GenBank/DDBJ databases">
        <title>The Whole Genome Sequence of Mycoplasma hyosynoviae strain ATCC 27095.</title>
        <authorList>
            <person name="Calcutt M.J."/>
            <person name="Foecking M.F."/>
        </authorList>
    </citation>
    <scope>NUCLEOTIDE SEQUENCE [LARGE SCALE GENOMIC DNA]</scope>
    <source>
        <strain evidence="11 12">M60</strain>
    </source>
</reference>
<evidence type="ECO:0000256" key="1">
    <source>
        <dbReference type="ARBA" id="ARBA00007921"/>
    </source>
</evidence>
<dbReference type="InterPro" id="IPR015946">
    <property type="entry name" value="KH_dom-like_a/b"/>
</dbReference>
<feature type="region of interest" description="G4" evidence="7">
    <location>
        <begin position="121"/>
        <end position="124"/>
    </location>
</feature>
<keyword evidence="6" id="KW-1003">Cell membrane</keyword>
<feature type="binding site" evidence="6">
    <location>
        <begin position="58"/>
        <end position="62"/>
    </location>
    <ligand>
        <name>GTP</name>
        <dbReference type="ChEBI" id="CHEBI:37565"/>
    </ligand>
</feature>
<keyword evidence="4 6" id="KW-0694">RNA-binding</keyword>
<evidence type="ECO:0000256" key="4">
    <source>
        <dbReference type="ARBA" id="ARBA00022884"/>
    </source>
</evidence>
<keyword evidence="12" id="KW-1185">Reference proteome</keyword>
<proteinExistence type="inferred from homology"/>
<dbReference type="GO" id="GO:0070181">
    <property type="term" value="F:small ribosomal subunit rRNA binding"/>
    <property type="evidence" value="ECO:0007669"/>
    <property type="project" value="UniProtKB-UniRule"/>
</dbReference>
<feature type="domain" description="KH type-2" evidence="9">
    <location>
        <begin position="202"/>
        <end position="278"/>
    </location>
</feature>
<dbReference type="PROSITE" id="PS50823">
    <property type="entry name" value="KH_TYPE_2"/>
    <property type="match status" value="1"/>
</dbReference>
<dbReference type="PRINTS" id="PR00326">
    <property type="entry name" value="GTP1OBG"/>
</dbReference>
<dbReference type="Pfam" id="PF01926">
    <property type="entry name" value="MMR_HSR1"/>
    <property type="match status" value="1"/>
</dbReference>
<evidence type="ECO:0000256" key="7">
    <source>
        <dbReference type="PROSITE-ProRule" id="PRU01050"/>
    </source>
</evidence>
<evidence type="ECO:0000256" key="3">
    <source>
        <dbReference type="ARBA" id="ARBA00022741"/>
    </source>
</evidence>
<dbReference type="Gene3D" id="3.40.50.300">
    <property type="entry name" value="P-loop containing nucleotide triphosphate hydrolases"/>
    <property type="match status" value="1"/>
</dbReference>
<dbReference type="PROSITE" id="PS51713">
    <property type="entry name" value="G_ERA"/>
    <property type="match status" value="1"/>
</dbReference>
<dbReference type="InterPro" id="IPR004044">
    <property type="entry name" value="KH_dom_type_2"/>
</dbReference>
<keyword evidence="5 6" id="KW-0342">GTP-binding</keyword>
<dbReference type="PANTHER" id="PTHR42698">
    <property type="entry name" value="GTPASE ERA"/>
    <property type="match status" value="1"/>
</dbReference>
<dbReference type="InterPro" id="IPR009019">
    <property type="entry name" value="KH_sf_prok-type"/>
</dbReference>
<evidence type="ECO:0000256" key="8">
    <source>
        <dbReference type="RuleBase" id="RU003761"/>
    </source>
</evidence>
<dbReference type="CDD" id="cd22534">
    <property type="entry name" value="KH-II_Era"/>
    <property type="match status" value="1"/>
</dbReference>
<dbReference type="GO" id="GO:0043024">
    <property type="term" value="F:ribosomal small subunit binding"/>
    <property type="evidence" value="ECO:0007669"/>
    <property type="project" value="TreeGrafter"/>
</dbReference>
<feature type="region of interest" description="G3" evidence="7">
    <location>
        <begin position="58"/>
        <end position="61"/>
    </location>
</feature>
<dbReference type="InterPro" id="IPR005662">
    <property type="entry name" value="GTPase_Era-like"/>
</dbReference>
<protein>
    <recommendedName>
        <fullName evidence="2 6">GTPase Era</fullName>
    </recommendedName>
</protein>
<dbReference type="Pfam" id="PF07650">
    <property type="entry name" value="KH_2"/>
    <property type="match status" value="1"/>
</dbReference>
<dbReference type="SUPFAM" id="SSF52540">
    <property type="entry name" value="P-loop containing nucleoside triphosphate hydrolases"/>
    <property type="match status" value="1"/>
</dbReference>
<comment type="similarity">
    <text evidence="1 6 7 8">Belongs to the TRAFAC class TrmE-Era-EngA-EngB-Septin-like GTPase superfamily. Era GTPase family.</text>
</comment>
<accession>A0A4P1QFY4</accession>
<feature type="binding site" evidence="6">
    <location>
        <begin position="121"/>
        <end position="124"/>
    </location>
    <ligand>
        <name>GTP</name>
        <dbReference type="ChEBI" id="CHEBI:37565"/>
    </ligand>
</feature>
<dbReference type="InterPro" id="IPR030388">
    <property type="entry name" value="G_ERA_dom"/>
</dbReference>
<dbReference type="RefSeq" id="WP_119863724.1">
    <property type="nucleotide sequence ID" value="NZ_CP008748.1"/>
</dbReference>
<comment type="function">
    <text evidence="6">An essential GTPase that binds both GDP and GTP, with rapid nucleotide exchange. Plays a role in 16S rRNA processing and 30S ribosomal subunit biogenesis and possibly also in cell cycle regulation and energy metabolism.</text>
</comment>
<feature type="binding site" evidence="6">
    <location>
        <begin position="11"/>
        <end position="18"/>
    </location>
    <ligand>
        <name>GTP</name>
        <dbReference type="ChEBI" id="CHEBI:37565"/>
    </ligand>
</feature>
<comment type="subunit">
    <text evidence="6">Monomer.</text>
</comment>
<dbReference type="GO" id="GO:0005525">
    <property type="term" value="F:GTP binding"/>
    <property type="evidence" value="ECO:0007669"/>
    <property type="project" value="UniProtKB-UniRule"/>
</dbReference>
<dbReference type="NCBIfam" id="NF000908">
    <property type="entry name" value="PRK00089.1"/>
    <property type="match status" value="1"/>
</dbReference>
<dbReference type="InterPro" id="IPR027417">
    <property type="entry name" value="P-loop_NTPase"/>
</dbReference>
<feature type="region of interest" description="G1" evidence="7">
    <location>
        <begin position="11"/>
        <end position="18"/>
    </location>
</feature>
<dbReference type="Gene3D" id="3.30.300.20">
    <property type="match status" value="1"/>
</dbReference>
<evidence type="ECO:0000256" key="2">
    <source>
        <dbReference type="ARBA" id="ARBA00020484"/>
    </source>
</evidence>
<dbReference type="GO" id="GO:0003924">
    <property type="term" value="F:GTPase activity"/>
    <property type="evidence" value="ECO:0007669"/>
    <property type="project" value="UniProtKB-UniRule"/>
</dbReference>
<dbReference type="HAMAP" id="MF_00367">
    <property type="entry name" value="GTPase_Era"/>
    <property type="match status" value="1"/>
</dbReference>
<feature type="region of interest" description="G5" evidence="7">
    <location>
        <begin position="149"/>
        <end position="151"/>
    </location>
</feature>
<keyword evidence="6" id="KW-0963">Cytoplasm</keyword>
<feature type="region of interest" description="G2" evidence="7">
    <location>
        <begin position="37"/>
        <end position="41"/>
    </location>
</feature>
<comment type="subcellular location">
    <subcellularLocation>
        <location evidence="6">Cytoplasm</location>
    </subcellularLocation>
    <subcellularLocation>
        <location evidence="6">Cell membrane</location>
        <topology evidence="6">Peripheral membrane protein</topology>
    </subcellularLocation>
</comment>
<evidence type="ECO:0000259" key="9">
    <source>
        <dbReference type="PROSITE" id="PS50823"/>
    </source>
</evidence>
<evidence type="ECO:0000313" key="12">
    <source>
        <dbReference type="Proteomes" id="UP000264882"/>
    </source>
</evidence>
<keyword evidence="6" id="KW-0472">Membrane</keyword>
<dbReference type="SUPFAM" id="SSF54814">
    <property type="entry name" value="Prokaryotic type KH domain (KH-domain type II)"/>
    <property type="match status" value="1"/>
</dbReference>
<dbReference type="PANTHER" id="PTHR42698:SF1">
    <property type="entry name" value="GTPASE ERA, MITOCHONDRIAL"/>
    <property type="match status" value="1"/>
</dbReference>
<gene>
    <name evidence="6" type="primary">era</name>
    <name evidence="11" type="ORF">MHSN_00895</name>
</gene>
<keyword evidence="6" id="KW-0690">Ribosome biogenesis</keyword>
<dbReference type="EMBL" id="CP008748">
    <property type="protein sequence ID" value="ASI53769.1"/>
    <property type="molecule type" value="Genomic_DNA"/>
</dbReference>
<dbReference type="InterPro" id="IPR006073">
    <property type="entry name" value="GTP-bd"/>
</dbReference>
<dbReference type="NCBIfam" id="TIGR00436">
    <property type="entry name" value="era"/>
    <property type="match status" value="1"/>
</dbReference>
<evidence type="ECO:0000313" key="11">
    <source>
        <dbReference type="EMBL" id="ASI53769.1"/>
    </source>
</evidence>
<dbReference type="NCBIfam" id="TIGR00231">
    <property type="entry name" value="small_GTP"/>
    <property type="match status" value="1"/>
</dbReference>